<keyword evidence="1" id="KW-0472">Membrane</keyword>
<dbReference type="RefSeq" id="WP_335734187.1">
    <property type="nucleotide sequence ID" value="NZ_JALAAR010000001.1"/>
</dbReference>
<evidence type="ECO:0000256" key="1">
    <source>
        <dbReference type="SAM" id="Phobius"/>
    </source>
</evidence>
<dbReference type="InterPro" id="IPR001036">
    <property type="entry name" value="Acrflvin-R"/>
</dbReference>
<name>A0ABU8C1J4_9GAMM</name>
<feature type="transmembrane region" description="Helical" evidence="1">
    <location>
        <begin position="526"/>
        <end position="546"/>
    </location>
</feature>
<feature type="transmembrane region" description="Helical" evidence="1">
    <location>
        <begin position="340"/>
        <end position="356"/>
    </location>
</feature>
<feature type="transmembrane region" description="Helical" evidence="1">
    <location>
        <begin position="883"/>
        <end position="905"/>
    </location>
</feature>
<feature type="transmembrane region" description="Helical" evidence="1">
    <location>
        <begin position="960"/>
        <end position="980"/>
    </location>
</feature>
<dbReference type="Gene3D" id="3.30.70.1320">
    <property type="entry name" value="Multidrug efflux transporter AcrB pore domain like"/>
    <property type="match status" value="1"/>
</dbReference>
<feature type="transmembrane region" description="Helical" evidence="1">
    <location>
        <begin position="465"/>
        <end position="488"/>
    </location>
</feature>
<feature type="transmembrane region" description="Helical" evidence="1">
    <location>
        <begin position="858"/>
        <end position="876"/>
    </location>
</feature>
<dbReference type="Pfam" id="PF00873">
    <property type="entry name" value="ACR_tran"/>
    <property type="match status" value="1"/>
</dbReference>
<dbReference type="Gene3D" id="3.30.70.1430">
    <property type="entry name" value="Multidrug efflux transporter AcrB pore domain"/>
    <property type="match status" value="2"/>
</dbReference>
<feature type="transmembrane region" description="Helical" evidence="1">
    <location>
        <begin position="390"/>
        <end position="413"/>
    </location>
</feature>
<evidence type="ECO:0000313" key="2">
    <source>
        <dbReference type="EMBL" id="MEH8015767.1"/>
    </source>
</evidence>
<proteinExistence type="predicted"/>
<dbReference type="PANTHER" id="PTHR32063:SF18">
    <property type="entry name" value="CATION EFFLUX SYSTEM PROTEIN"/>
    <property type="match status" value="1"/>
</dbReference>
<gene>
    <name evidence="2" type="ORF">MN202_00855</name>
</gene>
<feature type="transmembrane region" description="Helical" evidence="1">
    <location>
        <begin position="911"/>
        <end position="932"/>
    </location>
</feature>
<dbReference type="EMBL" id="JALAAR010000001">
    <property type="protein sequence ID" value="MEH8015767.1"/>
    <property type="molecule type" value="Genomic_DNA"/>
</dbReference>
<dbReference type="PRINTS" id="PR00702">
    <property type="entry name" value="ACRIFLAVINRP"/>
</dbReference>
<dbReference type="InterPro" id="IPR027463">
    <property type="entry name" value="AcrB_DN_DC_subdom"/>
</dbReference>
<organism evidence="2 3">
    <name type="scientific">Rheinheimera muenzenbergensis</name>
    <dbReference type="NCBI Taxonomy" id="1193628"/>
    <lineage>
        <taxon>Bacteria</taxon>
        <taxon>Pseudomonadati</taxon>
        <taxon>Pseudomonadota</taxon>
        <taxon>Gammaproteobacteria</taxon>
        <taxon>Chromatiales</taxon>
        <taxon>Chromatiaceae</taxon>
        <taxon>Rheinheimera</taxon>
    </lineage>
</organism>
<sequence length="1036" mass="112955">MKSFNLTEWALNNRSVVLFMMLTVTLAGVLGFGRIGQLEDPNFSVPSMTAMVVWPGATAQQLQDQVLNRMEKKFEQLDHFEKVVTFARQGFGGMTITVKGSATKEQQQEAWYQARKKFSDLKLEMPDGVVGPIFNDEYGDVYSLMYAVKGDGVGLAELADQAEIIKSSLLKVPMVKKVDLIGKQAERIFIEFSHQRLAALGIQPLQIVESLQRQNAIVPAGSIDTQGDRLYVRVSGQFDSIDDIRNLPIAAGERVVRLGDFSTVSRGYEDPASYTVRHNGQQVLMLSVVMTNDGNVVQLGTAMAAAVEQIQRELAYGIELELIADQPTTVKEAVWDFERALVEALVIVVIVSLLSLGWRTGLVVALSVPLVLCMVAIVMLAMGWNLERISLGSLIIALGLLVDDAIIALEMMVVKMESGWDKVKAASYSYTATAMPRLSGGLITVAAFMPVGLSQSSTGEYAGGIFWIVGAAVLLSWICSSLFTPYLAMKMLPDQLKHQHGDSNPYDTPFFRKLRCWVETTIAHRWWVIGTTAVLLVLAVIGMKFVPQQFFPDSTRSELIVELRVKEGASFAATTKQVQQMESILKQDEDVKFFTAYIGAGAPRFSLSLNPELPNPGYAQFIVMTTDLAARERVRSRLMAMADEAFPATWVRVTRLELGPPVGFPIQFRVVGPDTQVVRSIAREVEQVVAGHKLTRDTQLDWNDPVRSLQLELDQDKARALGLSSADVALVSQSLLNGAPLSQLREGNELIDIMARAVPGERLDVATLKDINLYSPQGVVVPLSQVAQTRYVLEEPVLWRRNRDMAITVRADVVDGAQGVSVTQQILPLLRDIKAKLPSGYRIDTGGAVEESEKANEALAAVAPLMLITILTILMLQLKSFSLMTMVFLTAPLGLIGVVAALLLFNAPLGFVAILGIIALSGMIMRNAVILIDQVQAETANGNDPWNAVVEAAVQRARPVVLTAAATVLAMVPLTSSVFWGPMAIAIMGGLTVATLLTIFFVPALYAAWFRIVPSATPQYSAAGSVTNTALADKAI</sequence>
<feature type="transmembrane region" description="Helical" evidence="1">
    <location>
        <begin position="434"/>
        <end position="453"/>
    </location>
</feature>
<dbReference type="SUPFAM" id="SSF82866">
    <property type="entry name" value="Multidrug efflux transporter AcrB transmembrane domain"/>
    <property type="match status" value="2"/>
</dbReference>
<feature type="transmembrane region" description="Helical" evidence="1">
    <location>
        <begin position="986"/>
        <end position="1009"/>
    </location>
</feature>
<keyword evidence="1" id="KW-1133">Transmembrane helix</keyword>
<feature type="transmembrane region" description="Helical" evidence="1">
    <location>
        <begin position="363"/>
        <end position="384"/>
    </location>
</feature>
<reference evidence="2 3" key="1">
    <citation type="journal article" date="2023" name="Ecotoxicol. Environ. Saf.">
        <title>Mercury remediation potential of mercury-resistant strain Rheinheimera metallidurans sp. nov. isolated from a municipal waste dumping site.</title>
        <authorList>
            <person name="Yadav V."/>
            <person name="Manjhi A."/>
            <person name="Vadakedath N."/>
        </authorList>
    </citation>
    <scope>NUCLEOTIDE SEQUENCE [LARGE SCALE GENOMIC DNA]</scope>
    <source>
        <strain evidence="2 3">E-49</strain>
    </source>
</reference>
<protein>
    <submittedName>
        <fullName evidence="2">Efflux RND transporter permease subunit</fullName>
    </submittedName>
</protein>
<dbReference type="PANTHER" id="PTHR32063">
    <property type="match status" value="1"/>
</dbReference>
<dbReference type="Gene3D" id="3.30.70.1440">
    <property type="entry name" value="Multidrug efflux transporter AcrB pore domain"/>
    <property type="match status" value="1"/>
</dbReference>
<dbReference type="Proteomes" id="UP001375382">
    <property type="component" value="Unassembled WGS sequence"/>
</dbReference>
<dbReference type="Gene3D" id="3.30.2090.10">
    <property type="entry name" value="Multidrug efflux transporter AcrB TolC docking domain, DN and DC subdomains"/>
    <property type="match status" value="2"/>
</dbReference>
<dbReference type="Gene3D" id="1.20.1640.10">
    <property type="entry name" value="Multidrug efflux transporter AcrB transmembrane domain"/>
    <property type="match status" value="2"/>
</dbReference>
<evidence type="ECO:0000313" key="3">
    <source>
        <dbReference type="Proteomes" id="UP001375382"/>
    </source>
</evidence>
<keyword evidence="1" id="KW-0812">Transmembrane</keyword>
<keyword evidence="3" id="KW-1185">Reference proteome</keyword>
<comment type="caution">
    <text evidence="2">The sequence shown here is derived from an EMBL/GenBank/DDBJ whole genome shotgun (WGS) entry which is preliminary data.</text>
</comment>
<accession>A0ABU8C1J4</accession>
<dbReference type="SUPFAM" id="SSF82693">
    <property type="entry name" value="Multidrug efflux transporter AcrB pore domain, PN1, PN2, PC1 and PC2 subdomains"/>
    <property type="match status" value="3"/>
</dbReference>
<dbReference type="SUPFAM" id="SSF82714">
    <property type="entry name" value="Multidrug efflux transporter AcrB TolC docking domain, DN and DC subdomains"/>
    <property type="match status" value="2"/>
</dbReference>